<dbReference type="Proteomes" id="UP000286186">
    <property type="component" value="Unassembled WGS sequence"/>
</dbReference>
<evidence type="ECO:0000259" key="1">
    <source>
        <dbReference type="Pfam" id="PF21247"/>
    </source>
</evidence>
<dbReference type="EMBL" id="QRHR01000003">
    <property type="protein sequence ID" value="RHF89810.1"/>
    <property type="molecule type" value="Genomic_DNA"/>
</dbReference>
<accession>A0A414R9T2</accession>
<reference evidence="2 3" key="1">
    <citation type="submission" date="2018-08" db="EMBL/GenBank/DDBJ databases">
        <title>A genome reference for cultivated species of the human gut microbiota.</title>
        <authorList>
            <person name="Zou Y."/>
            <person name="Xue W."/>
            <person name="Luo G."/>
        </authorList>
    </citation>
    <scope>NUCLEOTIDE SEQUENCE [LARGE SCALE GENOMIC DNA]</scope>
    <source>
        <strain evidence="2 3">AM23-22</strain>
    </source>
</reference>
<name>A0A414R9T2_9FIRM</name>
<gene>
    <name evidence="2" type="ORF">DW652_04365</name>
</gene>
<protein>
    <recommendedName>
        <fullName evidence="1">Filamentation induced by cAMP protein Fic-like C-terminal domain-containing protein</fullName>
    </recommendedName>
</protein>
<dbReference type="Pfam" id="PF21247">
    <property type="entry name" value="Fic-like_C"/>
    <property type="match status" value="1"/>
</dbReference>
<feature type="domain" description="Filamentation induced by cAMP protein Fic-like C-terminal" evidence="1">
    <location>
        <begin position="26"/>
        <end position="86"/>
    </location>
</feature>
<organism evidence="2 3">
    <name type="scientific">Eubacterium ventriosum</name>
    <dbReference type="NCBI Taxonomy" id="39496"/>
    <lineage>
        <taxon>Bacteria</taxon>
        <taxon>Bacillati</taxon>
        <taxon>Bacillota</taxon>
        <taxon>Clostridia</taxon>
        <taxon>Eubacteriales</taxon>
        <taxon>Eubacteriaceae</taxon>
        <taxon>Eubacterium</taxon>
    </lineage>
</organism>
<dbReference type="InterPro" id="IPR049514">
    <property type="entry name" value="Fic-like_C"/>
</dbReference>
<proteinExistence type="predicted"/>
<evidence type="ECO:0000313" key="3">
    <source>
        <dbReference type="Proteomes" id="UP000286186"/>
    </source>
</evidence>
<comment type="caution">
    <text evidence="2">The sequence shown here is derived from an EMBL/GenBank/DDBJ whole genome shotgun (WGS) entry which is preliminary data.</text>
</comment>
<evidence type="ECO:0000313" key="2">
    <source>
        <dbReference type="EMBL" id="RHF89810.1"/>
    </source>
</evidence>
<dbReference type="AlphaFoldDB" id="A0A414R9T2"/>
<sequence>MLKQIDSVLEEIATQINEDSEQLSDCVRKLLDVMEYDVAYTSNQLMEKLELKSREGFRRNYLKHELELNLVCMTIPDKPNSKNQRYIKK</sequence>